<evidence type="ECO:0000313" key="2">
    <source>
        <dbReference type="EMBL" id="NNG23501.1"/>
    </source>
</evidence>
<feature type="chain" id="PRO_5031173261" description="Lipoprotein" evidence="1">
    <location>
        <begin position="24"/>
        <end position="176"/>
    </location>
</feature>
<sequence>MHSRSIFLTGGLLALCAAMPLLSGCEDARESLASAIKPAGAAEVATALRQQIAQGKFAEASAQGARFLEDKQDTAGVVAWETAKASAQAGKADDAIRYAGLAVKGGTVSGVDLMAEPLLDPVRTDIRFVALAAGGADGAVQAPAAASATPSAAAEASIDASGVKASAGDVSVQLPE</sequence>
<evidence type="ECO:0008006" key="4">
    <source>
        <dbReference type="Google" id="ProtNLM"/>
    </source>
</evidence>
<feature type="signal peptide" evidence="1">
    <location>
        <begin position="1"/>
        <end position="23"/>
    </location>
</feature>
<comment type="caution">
    <text evidence="2">The sequence shown here is derived from an EMBL/GenBank/DDBJ whole genome shotgun (WGS) entry which is preliminary data.</text>
</comment>
<protein>
    <recommendedName>
        <fullName evidence="4">Lipoprotein</fullName>
    </recommendedName>
</protein>
<proteinExistence type="predicted"/>
<keyword evidence="1" id="KW-0732">Signal</keyword>
<gene>
    <name evidence="2" type="ORF">HGB41_10905</name>
</gene>
<evidence type="ECO:0000313" key="3">
    <source>
        <dbReference type="Proteomes" id="UP000533905"/>
    </source>
</evidence>
<dbReference type="PROSITE" id="PS51257">
    <property type="entry name" value="PROKAR_LIPOPROTEIN"/>
    <property type="match status" value="1"/>
</dbReference>
<organism evidence="2 3">
    <name type="scientific">Telluria aromaticivorans</name>
    <dbReference type="NCBI Taxonomy" id="2725995"/>
    <lineage>
        <taxon>Bacteria</taxon>
        <taxon>Pseudomonadati</taxon>
        <taxon>Pseudomonadota</taxon>
        <taxon>Betaproteobacteria</taxon>
        <taxon>Burkholderiales</taxon>
        <taxon>Oxalobacteraceae</taxon>
        <taxon>Telluria group</taxon>
        <taxon>Telluria</taxon>
    </lineage>
</organism>
<dbReference type="EMBL" id="JABAIV010000003">
    <property type="protein sequence ID" value="NNG23501.1"/>
    <property type="molecule type" value="Genomic_DNA"/>
</dbReference>
<name>A0A7Y2P0F9_9BURK</name>
<evidence type="ECO:0000256" key="1">
    <source>
        <dbReference type="SAM" id="SignalP"/>
    </source>
</evidence>
<accession>A0A7Y2P0F9</accession>
<keyword evidence="3" id="KW-1185">Reference proteome</keyword>
<dbReference type="AlphaFoldDB" id="A0A7Y2P0F9"/>
<dbReference type="Proteomes" id="UP000533905">
    <property type="component" value="Unassembled WGS sequence"/>
</dbReference>
<dbReference type="RefSeq" id="WP_171084114.1">
    <property type="nucleotide sequence ID" value="NZ_JABAIV010000003.1"/>
</dbReference>
<reference evidence="2 3" key="1">
    <citation type="submission" date="2020-04" db="EMBL/GenBank/DDBJ databases">
        <title>Massilia sp. nov., a cold adapted bacteria isolated from Arctic soil.</title>
        <authorList>
            <person name="Son J."/>
            <person name="Ka J.-O."/>
        </authorList>
    </citation>
    <scope>NUCLEOTIDE SEQUENCE [LARGE SCALE GENOMIC DNA]</scope>
    <source>
        <strain evidence="2 3">ML15P13</strain>
    </source>
</reference>